<feature type="region of interest" description="Disordered" evidence="1">
    <location>
        <begin position="325"/>
        <end position="365"/>
    </location>
</feature>
<keyword evidence="2" id="KW-0812">Transmembrane</keyword>
<keyword evidence="2" id="KW-1133">Transmembrane helix</keyword>
<keyword evidence="2" id="KW-0472">Membrane</keyword>
<reference evidence="3" key="1">
    <citation type="submission" date="2013-08" db="EMBL/GenBank/DDBJ databases">
        <title>Comparison of modified E. coli strains.</title>
        <authorList>
            <person name="Juergensen J."/>
            <person name="Bonge A."/>
            <person name="Streit W.R."/>
        </authorList>
    </citation>
    <scope>NUCLEOTIDE SEQUENCE</scope>
</reference>
<name>A0A0H3U7I9_9BACT</name>
<organism evidence="3">
    <name type="scientific">uncultured bacterium fosmid pJB39A3</name>
    <dbReference type="NCBI Taxonomy" id="1478063"/>
    <lineage>
        <taxon>Bacteria</taxon>
        <taxon>environmental samples</taxon>
    </lineage>
</organism>
<feature type="compositionally biased region" description="Polar residues" evidence="1">
    <location>
        <begin position="349"/>
        <end position="365"/>
    </location>
</feature>
<protein>
    <submittedName>
        <fullName evidence="3">Uncharacterized protein</fullName>
    </submittedName>
</protein>
<dbReference type="AlphaFoldDB" id="A0A0H3U7I9"/>
<evidence type="ECO:0000256" key="2">
    <source>
        <dbReference type="SAM" id="Phobius"/>
    </source>
</evidence>
<accession>A0A0H3U7I9</accession>
<dbReference type="EMBL" id="KF540235">
    <property type="protein sequence ID" value="AIF26509.1"/>
    <property type="molecule type" value="Genomic_DNA"/>
</dbReference>
<evidence type="ECO:0000256" key="1">
    <source>
        <dbReference type="SAM" id="MobiDB-lite"/>
    </source>
</evidence>
<feature type="transmembrane region" description="Helical" evidence="2">
    <location>
        <begin position="76"/>
        <end position="94"/>
    </location>
</feature>
<evidence type="ECO:0000313" key="3">
    <source>
        <dbReference type="EMBL" id="AIF26509.1"/>
    </source>
</evidence>
<proteinExistence type="predicted"/>
<feature type="compositionally biased region" description="Acidic residues" evidence="1">
    <location>
        <begin position="334"/>
        <end position="348"/>
    </location>
</feature>
<sequence>MQDIIWKLRRRSRSWTSDMGLFEKKEKTEDKTSQFRKIDENTYVDKETGEVISTYIPGRKARLFGRAILRQGKLRIFLLASVAVVILLFVLAFMQEKSGNFTINLDRLELFRKGISMSSDAYFTKPTAKLMASPIKDVTNIAAEDLPDDINDIDGDHNGRNYMAYTYYVRNAGKEPVDYTAVVTLDSASKGAEDAVRVEVWKNDKKTVYAMPAKDGNPEPGCENFASDELVCKYDAKDFDVGHVDKYTVVIWLDGDDPECVDAIVGGGLEFSMNLAAATEDDSSLLEKFVEDIKDTITGNRAISAAGTESPDYYKYQDVNWYTRKNTDNTDHDDAIEENQDGIADDINQDTASESQNQGKNGEKQ</sequence>